<evidence type="ECO:0000256" key="3">
    <source>
        <dbReference type="ARBA" id="ARBA00012007"/>
    </source>
</evidence>
<dbReference type="Gene3D" id="3.20.170.30">
    <property type="match status" value="1"/>
</dbReference>
<proteinExistence type="inferred from homology"/>
<dbReference type="Pfam" id="PF01885">
    <property type="entry name" value="PTS_2-RNA"/>
    <property type="match status" value="1"/>
</dbReference>
<comment type="catalytic activity">
    <reaction evidence="6">
        <text>2'-phospho-[ligated tRNA] + NAD(+) = mature tRNA + ADP-alpha-D-ribose 1'',2''-cyclic phosphate + nicotinamide</text>
        <dbReference type="Rhea" id="RHEA:23324"/>
        <dbReference type="Rhea" id="RHEA-COMP:11106"/>
        <dbReference type="Rhea" id="RHEA-COMP:11107"/>
        <dbReference type="ChEBI" id="CHEBI:17154"/>
        <dbReference type="ChEBI" id="CHEBI:57540"/>
        <dbReference type="ChEBI" id="CHEBI:76596"/>
        <dbReference type="ChEBI" id="CHEBI:82883"/>
        <dbReference type="ChEBI" id="CHEBI:85027"/>
        <dbReference type="EC" id="2.7.1.160"/>
    </reaction>
</comment>
<keyword evidence="4" id="KW-0808">Transferase</keyword>
<gene>
    <name evidence="7" type="ORF">LSINAPIS_LOCUS2037</name>
</gene>
<keyword evidence="8" id="KW-1185">Reference proteome</keyword>
<comment type="function">
    <text evidence="1">Catalyzes the last step of tRNA splicing, the transfer of the splice junction 2'-phosphate from ligated tRNA to NAD to produce ADP-ribose 1''-2'' cyclic phosphate.</text>
</comment>
<dbReference type="PANTHER" id="PTHR12684:SF2">
    <property type="entry name" value="TRNA 2'-PHOSPHOTRANSFERASE 1"/>
    <property type="match status" value="1"/>
</dbReference>
<evidence type="ECO:0000256" key="5">
    <source>
        <dbReference type="ARBA" id="ARBA00023027"/>
    </source>
</evidence>
<reference evidence="7 8" key="1">
    <citation type="submission" date="2017-07" db="EMBL/GenBank/DDBJ databases">
        <authorList>
            <person name="Talla V."/>
            <person name="Backstrom N."/>
        </authorList>
    </citation>
    <scope>NUCLEOTIDE SEQUENCE [LARGE SCALE GENOMIC DNA]</scope>
</reference>
<comment type="similarity">
    <text evidence="2">Belongs to the KptA/TPT1 family.</text>
</comment>
<evidence type="ECO:0000313" key="8">
    <source>
        <dbReference type="Proteomes" id="UP000324832"/>
    </source>
</evidence>
<name>A0A5E4PRU0_9NEOP</name>
<dbReference type="InterPro" id="IPR002745">
    <property type="entry name" value="Ptrans_KptA/Tpt1"/>
</dbReference>
<dbReference type="InterPro" id="IPR042080">
    <property type="entry name" value="RNA_2'-PTrans_N"/>
</dbReference>
<dbReference type="SUPFAM" id="SSF56399">
    <property type="entry name" value="ADP-ribosylation"/>
    <property type="match status" value="1"/>
</dbReference>
<feature type="non-terminal residue" evidence="7">
    <location>
        <position position="187"/>
    </location>
</feature>
<evidence type="ECO:0000256" key="2">
    <source>
        <dbReference type="ARBA" id="ARBA00009836"/>
    </source>
</evidence>
<dbReference type="InterPro" id="IPR042081">
    <property type="entry name" value="RNA_2'-PTrans_C"/>
</dbReference>
<keyword evidence="5" id="KW-0520">NAD</keyword>
<evidence type="ECO:0000313" key="7">
    <source>
        <dbReference type="EMBL" id="VVC88750.1"/>
    </source>
</evidence>
<evidence type="ECO:0000256" key="6">
    <source>
        <dbReference type="ARBA" id="ARBA00047949"/>
    </source>
</evidence>
<dbReference type="PANTHER" id="PTHR12684">
    <property type="entry name" value="PUTATIVE PHOSPHOTRANSFERASE"/>
    <property type="match status" value="1"/>
</dbReference>
<accession>A0A5E4PRU0</accession>
<dbReference type="Gene3D" id="1.10.10.970">
    <property type="entry name" value="RNA 2'-phosphotransferase, Tpt1/KptA family, N-terminal domain"/>
    <property type="match status" value="1"/>
</dbReference>
<dbReference type="Proteomes" id="UP000324832">
    <property type="component" value="Unassembled WGS sequence"/>
</dbReference>
<dbReference type="AlphaFoldDB" id="A0A5E4PRU0"/>
<organism evidence="7 8">
    <name type="scientific">Leptidea sinapis</name>
    <dbReference type="NCBI Taxonomy" id="189913"/>
    <lineage>
        <taxon>Eukaryota</taxon>
        <taxon>Metazoa</taxon>
        <taxon>Ecdysozoa</taxon>
        <taxon>Arthropoda</taxon>
        <taxon>Hexapoda</taxon>
        <taxon>Insecta</taxon>
        <taxon>Pterygota</taxon>
        <taxon>Neoptera</taxon>
        <taxon>Endopterygota</taxon>
        <taxon>Lepidoptera</taxon>
        <taxon>Glossata</taxon>
        <taxon>Ditrysia</taxon>
        <taxon>Papilionoidea</taxon>
        <taxon>Pieridae</taxon>
        <taxon>Dismorphiinae</taxon>
        <taxon>Leptidea</taxon>
    </lineage>
</organism>
<sequence length="187" mass="21443">KITNLSCRNDRREVQLSKLLSWLLRHGANKEGLQISNDGYIAVSELLLHHSFRGKYNKSDIIRVVENNSKKRFKLRQNPQNNILEIKANQGHSIDINNTDLIQILEPKYQTLVHGTYFKYWPKIKNAGLHHMSRKHIHLSKGILGNSNVISGLRRDVELYVFIDLSAALADGIRFYESENGVVLTEG</sequence>
<dbReference type="GO" id="GO:0000215">
    <property type="term" value="F:tRNA 2'-phosphotransferase activity"/>
    <property type="evidence" value="ECO:0007669"/>
    <property type="project" value="UniProtKB-EC"/>
</dbReference>
<evidence type="ECO:0000256" key="1">
    <source>
        <dbReference type="ARBA" id="ARBA00003343"/>
    </source>
</evidence>
<evidence type="ECO:0000256" key="4">
    <source>
        <dbReference type="ARBA" id="ARBA00022679"/>
    </source>
</evidence>
<dbReference type="GO" id="GO:0006388">
    <property type="term" value="P:tRNA splicing, via endonucleolytic cleavage and ligation"/>
    <property type="evidence" value="ECO:0007669"/>
    <property type="project" value="TreeGrafter"/>
</dbReference>
<dbReference type="EMBL" id="FZQP02000382">
    <property type="protein sequence ID" value="VVC88750.1"/>
    <property type="molecule type" value="Genomic_DNA"/>
</dbReference>
<protein>
    <recommendedName>
        <fullName evidence="3">2'-phosphotransferase</fullName>
        <ecNumber evidence="3">2.7.1.160</ecNumber>
    </recommendedName>
</protein>
<dbReference type="EC" id="2.7.1.160" evidence="3"/>
<feature type="non-terminal residue" evidence="7">
    <location>
        <position position="1"/>
    </location>
</feature>